<reference evidence="8" key="1">
    <citation type="submission" date="2023-02" db="EMBL/GenBank/DDBJ databases">
        <title>Genome of toxic invasive species Heracleum sosnowskyi carries increased number of genes despite the absence of recent whole-genome duplications.</title>
        <authorList>
            <person name="Schelkunov M."/>
            <person name="Shtratnikova V."/>
            <person name="Makarenko M."/>
            <person name="Klepikova A."/>
            <person name="Omelchenko D."/>
            <person name="Novikova G."/>
            <person name="Obukhova E."/>
            <person name="Bogdanov V."/>
            <person name="Penin A."/>
            <person name="Logacheva M."/>
        </authorList>
    </citation>
    <scope>NUCLEOTIDE SEQUENCE</scope>
    <source>
        <strain evidence="8">Hsosn_3</strain>
        <tissue evidence="8">Leaf</tissue>
    </source>
</reference>
<keyword evidence="4" id="KW-0689">Ribosomal protein</keyword>
<evidence type="ECO:0000256" key="7">
    <source>
        <dbReference type="ARBA" id="ARBA00035140"/>
    </source>
</evidence>
<evidence type="ECO:0000256" key="5">
    <source>
        <dbReference type="ARBA" id="ARBA00023128"/>
    </source>
</evidence>
<gene>
    <name evidence="8" type="ORF">POM88_034316</name>
</gene>
<dbReference type="PANTHER" id="PTHR12810:SF0">
    <property type="entry name" value="SMALL RIBOSOMAL SUBUNIT PROTEIN MS29"/>
    <property type="match status" value="1"/>
</dbReference>
<dbReference type="PANTHER" id="PTHR12810">
    <property type="entry name" value="MITOCHONDRIAL 28S RIBOSOMAL PROTEIN S29"/>
    <property type="match status" value="1"/>
</dbReference>
<sequence length="109" mass="12606">MPQMIEDFYGPYMMKETQTKCILEYLHLIGPKPQKQIVLDGPVRCGKSIALIMLVHWARVEGWLVLYVPKGRQWTHGGFFYRNQQTGLWDTLVQAASILQAKANSYCFL</sequence>
<evidence type="ECO:0000313" key="8">
    <source>
        <dbReference type="EMBL" id="KAK1368224.1"/>
    </source>
</evidence>
<proteinExistence type="inferred from homology"/>
<dbReference type="EMBL" id="JAUIZM010000008">
    <property type="protein sequence ID" value="KAK1368224.1"/>
    <property type="molecule type" value="Genomic_DNA"/>
</dbReference>
<protein>
    <recommendedName>
        <fullName evidence="7">Small ribosomal subunit protein mS29</fullName>
    </recommendedName>
</protein>
<keyword evidence="5" id="KW-0496">Mitochondrion</keyword>
<dbReference type="Proteomes" id="UP001237642">
    <property type="component" value="Unassembled WGS sequence"/>
</dbReference>
<dbReference type="Pfam" id="PF10236">
    <property type="entry name" value="DAP3"/>
    <property type="match status" value="1"/>
</dbReference>
<evidence type="ECO:0000256" key="6">
    <source>
        <dbReference type="ARBA" id="ARBA00023274"/>
    </source>
</evidence>
<reference evidence="8" key="2">
    <citation type="submission" date="2023-05" db="EMBL/GenBank/DDBJ databases">
        <authorList>
            <person name="Schelkunov M.I."/>
        </authorList>
    </citation>
    <scope>NUCLEOTIDE SEQUENCE</scope>
    <source>
        <strain evidence="8">Hsosn_3</strain>
        <tissue evidence="8">Leaf</tissue>
    </source>
</reference>
<comment type="subcellular location">
    <subcellularLocation>
        <location evidence="1">Mitochondrion</location>
    </subcellularLocation>
</comment>
<evidence type="ECO:0000313" key="9">
    <source>
        <dbReference type="Proteomes" id="UP001237642"/>
    </source>
</evidence>
<accession>A0AAD8MD15</accession>
<dbReference type="InterPro" id="IPR019368">
    <property type="entry name" value="Ribosomal_mS29"/>
</dbReference>
<keyword evidence="3" id="KW-0809">Transit peptide</keyword>
<keyword evidence="9" id="KW-1185">Reference proteome</keyword>
<comment type="caution">
    <text evidence="8">The sequence shown here is derived from an EMBL/GenBank/DDBJ whole genome shotgun (WGS) entry which is preliminary data.</text>
</comment>
<dbReference type="AlphaFoldDB" id="A0AAD8MD15"/>
<name>A0AAD8MD15_9APIA</name>
<organism evidence="8 9">
    <name type="scientific">Heracleum sosnowskyi</name>
    <dbReference type="NCBI Taxonomy" id="360622"/>
    <lineage>
        <taxon>Eukaryota</taxon>
        <taxon>Viridiplantae</taxon>
        <taxon>Streptophyta</taxon>
        <taxon>Embryophyta</taxon>
        <taxon>Tracheophyta</taxon>
        <taxon>Spermatophyta</taxon>
        <taxon>Magnoliopsida</taxon>
        <taxon>eudicotyledons</taxon>
        <taxon>Gunneridae</taxon>
        <taxon>Pentapetalae</taxon>
        <taxon>asterids</taxon>
        <taxon>campanulids</taxon>
        <taxon>Apiales</taxon>
        <taxon>Apiaceae</taxon>
        <taxon>Apioideae</taxon>
        <taxon>apioid superclade</taxon>
        <taxon>Tordylieae</taxon>
        <taxon>Tordyliinae</taxon>
        <taxon>Heracleum</taxon>
    </lineage>
</organism>
<dbReference type="GO" id="GO:0003735">
    <property type="term" value="F:structural constituent of ribosome"/>
    <property type="evidence" value="ECO:0007669"/>
    <property type="project" value="TreeGrafter"/>
</dbReference>
<evidence type="ECO:0000256" key="4">
    <source>
        <dbReference type="ARBA" id="ARBA00022980"/>
    </source>
</evidence>
<evidence type="ECO:0000256" key="3">
    <source>
        <dbReference type="ARBA" id="ARBA00022946"/>
    </source>
</evidence>
<dbReference type="GO" id="GO:0005763">
    <property type="term" value="C:mitochondrial small ribosomal subunit"/>
    <property type="evidence" value="ECO:0007669"/>
    <property type="project" value="TreeGrafter"/>
</dbReference>
<evidence type="ECO:0000256" key="1">
    <source>
        <dbReference type="ARBA" id="ARBA00004173"/>
    </source>
</evidence>
<evidence type="ECO:0000256" key="2">
    <source>
        <dbReference type="ARBA" id="ARBA00009863"/>
    </source>
</evidence>
<keyword evidence="6" id="KW-0687">Ribonucleoprotein</keyword>
<comment type="similarity">
    <text evidence="2">Belongs to the mitochondrion-specific ribosomal protein mS29 family.</text>
</comment>